<organism evidence="1">
    <name type="scientific">Medicago truncatula</name>
    <name type="common">Barrel medic</name>
    <name type="synonym">Medicago tribuloides</name>
    <dbReference type="NCBI Taxonomy" id="3880"/>
    <lineage>
        <taxon>Eukaryota</taxon>
        <taxon>Viridiplantae</taxon>
        <taxon>Streptophyta</taxon>
        <taxon>Embryophyta</taxon>
        <taxon>Tracheophyta</taxon>
        <taxon>Spermatophyta</taxon>
        <taxon>Magnoliopsida</taxon>
        <taxon>eudicotyledons</taxon>
        <taxon>Gunneridae</taxon>
        <taxon>Pentapetalae</taxon>
        <taxon>rosids</taxon>
        <taxon>fabids</taxon>
        <taxon>Fabales</taxon>
        <taxon>Fabaceae</taxon>
        <taxon>Papilionoideae</taxon>
        <taxon>50 kb inversion clade</taxon>
        <taxon>NPAAA clade</taxon>
        <taxon>Hologalegina</taxon>
        <taxon>IRL clade</taxon>
        <taxon>Trifolieae</taxon>
        <taxon>Medicago</taxon>
    </lineage>
</organism>
<dbReference type="EC" id="3.6.4.12" evidence="1"/>
<protein>
    <submittedName>
        <fullName evidence="1">Putative DNA helicase</fullName>
        <ecNumber evidence="1">3.6.4.12</ecNumber>
    </submittedName>
</protein>
<dbReference type="InterPro" id="IPR050496">
    <property type="entry name" value="SNF2_RAD54_helicase_repair"/>
</dbReference>
<dbReference type="PANTHER" id="PTHR45629:SF7">
    <property type="entry name" value="DNA EXCISION REPAIR PROTEIN ERCC-6-RELATED"/>
    <property type="match status" value="1"/>
</dbReference>
<dbReference type="Gramene" id="rna49669">
    <property type="protein sequence ID" value="RHN43138.1"/>
    <property type="gene ID" value="gene49669"/>
</dbReference>
<accession>A0A396GRZ7</accession>
<dbReference type="SUPFAM" id="SSF52540">
    <property type="entry name" value="P-loop containing nucleoside triphosphate hydrolases"/>
    <property type="match status" value="1"/>
</dbReference>
<keyword evidence="1" id="KW-0347">Helicase</keyword>
<dbReference type="Gene3D" id="3.40.50.300">
    <property type="entry name" value="P-loop containing nucleotide triphosphate hydrolases"/>
    <property type="match status" value="1"/>
</dbReference>
<dbReference type="PANTHER" id="PTHR45629">
    <property type="entry name" value="SNF2/RAD54 FAMILY MEMBER"/>
    <property type="match status" value="1"/>
</dbReference>
<keyword evidence="1" id="KW-0067">ATP-binding</keyword>
<proteinExistence type="predicted"/>
<reference evidence="1" key="1">
    <citation type="journal article" date="2018" name="Nat. Plants">
        <title>Whole-genome landscape of Medicago truncatula symbiotic genes.</title>
        <authorList>
            <person name="Pecrix Y."/>
            <person name="Gamas P."/>
            <person name="Carrere S."/>
        </authorList>
    </citation>
    <scope>NUCLEOTIDE SEQUENCE</scope>
    <source>
        <tissue evidence="1">Leaves</tissue>
    </source>
</reference>
<dbReference type="GO" id="GO:0016787">
    <property type="term" value="F:hydrolase activity"/>
    <property type="evidence" value="ECO:0007669"/>
    <property type="project" value="UniProtKB-KW"/>
</dbReference>
<name>A0A396GRZ7_MEDTR</name>
<keyword evidence="1" id="KW-0547">Nucleotide-binding</keyword>
<dbReference type="Proteomes" id="UP000265566">
    <property type="component" value="Chromosome 8"/>
</dbReference>
<dbReference type="EMBL" id="PSQE01000008">
    <property type="protein sequence ID" value="RHN43138.1"/>
    <property type="molecule type" value="Genomic_DNA"/>
</dbReference>
<dbReference type="AlphaFoldDB" id="A0A396GRZ7"/>
<sequence length="125" mass="14373">MVHFSKLYFENISMSQILKKICDHPLLLTKRAAEDVLNGMDSMLKPNEVNVAEILVKHITDVVKTYTFKDENDVPCKISFIMSLLGNLIAEGHRVLIFSQTRMMLNFIQVSSEITSICILQYIFF</sequence>
<keyword evidence="1" id="KW-0378">Hydrolase</keyword>
<dbReference type="InterPro" id="IPR027417">
    <property type="entry name" value="P-loop_NTPase"/>
</dbReference>
<gene>
    <name evidence="1" type="ORF">MtrunA17_Chr8g0384551</name>
</gene>
<comment type="caution">
    <text evidence="1">The sequence shown here is derived from an EMBL/GenBank/DDBJ whole genome shotgun (WGS) entry which is preliminary data.</text>
</comment>
<dbReference type="GO" id="GO:0003678">
    <property type="term" value="F:DNA helicase activity"/>
    <property type="evidence" value="ECO:0007669"/>
    <property type="project" value="UniProtKB-EC"/>
</dbReference>
<evidence type="ECO:0000313" key="1">
    <source>
        <dbReference type="EMBL" id="RHN43138.1"/>
    </source>
</evidence>